<organism evidence="1 2">
    <name type="scientific">Clostridium aciditolerans</name>
    <dbReference type="NCBI Taxonomy" id="339861"/>
    <lineage>
        <taxon>Bacteria</taxon>
        <taxon>Bacillati</taxon>
        <taxon>Bacillota</taxon>
        <taxon>Clostridia</taxon>
        <taxon>Eubacteriales</taxon>
        <taxon>Clostridiaceae</taxon>
        <taxon>Clostridium</taxon>
    </lineage>
</organism>
<dbReference type="RefSeq" id="WP_211144399.1">
    <property type="nucleotide sequence ID" value="NZ_JAEEGB010000037.1"/>
</dbReference>
<dbReference type="EMBL" id="JAEEGB010000037">
    <property type="protein sequence ID" value="MBI6875035.1"/>
    <property type="molecule type" value="Genomic_DNA"/>
</dbReference>
<dbReference type="Pfam" id="PF02620">
    <property type="entry name" value="YceD"/>
    <property type="match status" value="1"/>
</dbReference>
<evidence type="ECO:0000313" key="2">
    <source>
        <dbReference type="Proteomes" id="UP000622687"/>
    </source>
</evidence>
<dbReference type="InterPro" id="IPR003772">
    <property type="entry name" value="YceD"/>
</dbReference>
<protein>
    <submittedName>
        <fullName evidence="1">DUF177 domain-containing protein</fullName>
    </submittedName>
</protein>
<accession>A0A934I2W6</accession>
<dbReference type="AlphaFoldDB" id="A0A934I2W6"/>
<proteinExistence type="predicted"/>
<evidence type="ECO:0000313" key="1">
    <source>
        <dbReference type="EMBL" id="MBI6875035.1"/>
    </source>
</evidence>
<dbReference type="Proteomes" id="UP000622687">
    <property type="component" value="Unassembled WGS sequence"/>
</dbReference>
<dbReference type="PANTHER" id="PTHR34374:SF1">
    <property type="entry name" value="LARGE RIBOSOMAL RNA SUBUNIT ACCUMULATION PROTEIN YCED HOMOLOG 1, CHLOROPLASTIC"/>
    <property type="match status" value="1"/>
</dbReference>
<sequence length="167" mass="18788">MKLDISDLLKKQTANKKVHLELDKASFFDGREQINFLQPIKFDGILVKVGDIITLTGTVDTVLELSCSRCLEKFDYAVDLDIEEKLTTNDGANKDDDVIFIDSDTIDITEIIENNIIVTLPIKRLCREDCKGLCQQCGINLNLSACNCTKDVIDPRLAKLKDMFLTD</sequence>
<reference evidence="1" key="1">
    <citation type="submission" date="2020-12" db="EMBL/GenBank/DDBJ databases">
        <title>Clostridium thailandense sp. nov., a novel acetogenic bacterium isolated from peat land soil in Thailand.</title>
        <authorList>
            <person name="Chaikitkaew S."/>
            <person name="Birkeland N.K."/>
        </authorList>
    </citation>
    <scope>NUCLEOTIDE SEQUENCE</scope>
    <source>
        <strain evidence="1">DSM 17425</strain>
    </source>
</reference>
<name>A0A934I2W6_9CLOT</name>
<dbReference type="PANTHER" id="PTHR34374">
    <property type="entry name" value="LARGE RIBOSOMAL RNA SUBUNIT ACCUMULATION PROTEIN YCED HOMOLOG 1, CHLOROPLASTIC"/>
    <property type="match status" value="1"/>
</dbReference>
<gene>
    <name evidence="1" type="ORF">I6U51_20390</name>
</gene>
<keyword evidence="2" id="KW-1185">Reference proteome</keyword>
<comment type="caution">
    <text evidence="1">The sequence shown here is derived from an EMBL/GenBank/DDBJ whole genome shotgun (WGS) entry which is preliminary data.</text>
</comment>